<sequence>MAARARQAVDQGREAGFALSADADPFADFAAVSAAAVKGDALAVELVTESAEHLADAAIALANLLDLDSLSLAGPSFETAGSLYLQVVERRLDAGFFARSRHRVRVQLSAHVADAAAVGGAALVLQQELSPRTLGLVTPARD</sequence>
<dbReference type="SUPFAM" id="SSF53067">
    <property type="entry name" value="Actin-like ATPase domain"/>
    <property type="match status" value="1"/>
</dbReference>
<name>A0A251XPZ2_9MICO</name>
<dbReference type="InterPro" id="IPR000600">
    <property type="entry name" value="ROK"/>
</dbReference>
<dbReference type="Gene3D" id="3.30.420.40">
    <property type="match status" value="1"/>
</dbReference>
<reference evidence="2 3" key="1">
    <citation type="submission" date="2016-08" db="EMBL/GenBank/DDBJ databases">
        <title>Genome sequence of Clavibacter michiganensis spp. strain CASJ009.</title>
        <authorList>
            <person name="Thapa S.P."/>
            <person name="Coaker G."/>
        </authorList>
    </citation>
    <scope>NUCLEOTIDE SEQUENCE [LARGE SCALE GENOMIC DNA]</scope>
    <source>
        <strain evidence="2">CASJ009</strain>
    </source>
</reference>
<dbReference type="EMBL" id="MDHJ01000001">
    <property type="protein sequence ID" value="OUE07587.1"/>
    <property type="molecule type" value="Genomic_DNA"/>
</dbReference>
<dbReference type="Proteomes" id="UP000195106">
    <property type="component" value="Unassembled WGS sequence"/>
</dbReference>
<evidence type="ECO:0000313" key="3">
    <source>
        <dbReference type="Proteomes" id="UP000195106"/>
    </source>
</evidence>
<organism evidence="2 3">
    <name type="scientific">Clavibacter michiganensis</name>
    <dbReference type="NCBI Taxonomy" id="28447"/>
    <lineage>
        <taxon>Bacteria</taxon>
        <taxon>Bacillati</taxon>
        <taxon>Actinomycetota</taxon>
        <taxon>Actinomycetes</taxon>
        <taxon>Micrococcales</taxon>
        <taxon>Microbacteriaceae</taxon>
        <taxon>Clavibacter</taxon>
    </lineage>
</organism>
<dbReference type="AlphaFoldDB" id="A0A251XPZ2"/>
<dbReference type="Pfam" id="PF00480">
    <property type="entry name" value="ROK"/>
    <property type="match status" value="1"/>
</dbReference>
<proteinExistence type="inferred from homology"/>
<evidence type="ECO:0008006" key="4">
    <source>
        <dbReference type="Google" id="ProtNLM"/>
    </source>
</evidence>
<dbReference type="InterPro" id="IPR043129">
    <property type="entry name" value="ATPase_NBD"/>
</dbReference>
<evidence type="ECO:0000256" key="1">
    <source>
        <dbReference type="ARBA" id="ARBA00006479"/>
    </source>
</evidence>
<evidence type="ECO:0000313" key="2">
    <source>
        <dbReference type="EMBL" id="OUE07587.1"/>
    </source>
</evidence>
<comment type="caution">
    <text evidence="2">The sequence shown here is derived from an EMBL/GenBank/DDBJ whole genome shotgun (WGS) entry which is preliminary data.</text>
</comment>
<protein>
    <recommendedName>
        <fullName evidence="4">Glucokinase</fullName>
    </recommendedName>
</protein>
<comment type="similarity">
    <text evidence="1">Belongs to the ROK (NagC/XylR) family.</text>
</comment>
<gene>
    <name evidence="2" type="ORF">CMsap09_01465</name>
</gene>
<accession>A0A251XPZ2</accession>